<dbReference type="STRING" id="443156.SAMN04489867_2902"/>
<dbReference type="PANTHER" id="PTHR42718">
    <property type="entry name" value="MAJOR FACILITATOR SUPERFAMILY MULTIDRUG TRANSPORTER MFSC"/>
    <property type="match status" value="1"/>
</dbReference>
<feature type="transmembrane region" description="Helical" evidence="7">
    <location>
        <begin position="368"/>
        <end position="396"/>
    </location>
</feature>
<dbReference type="OrthoDB" id="7375466at2"/>
<dbReference type="CDD" id="cd17321">
    <property type="entry name" value="MFS_MMR_MDR_like"/>
    <property type="match status" value="1"/>
</dbReference>
<feature type="transmembrane region" description="Helical" evidence="7">
    <location>
        <begin position="118"/>
        <end position="139"/>
    </location>
</feature>
<name>A0A1H0TNB5_9MICO</name>
<feature type="transmembrane region" description="Helical" evidence="7">
    <location>
        <begin position="26"/>
        <end position="49"/>
    </location>
</feature>
<dbReference type="InterPro" id="IPR020846">
    <property type="entry name" value="MFS_dom"/>
</dbReference>
<dbReference type="RefSeq" id="WP_091786890.1">
    <property type="nucleotide sequence ID" value="NZ_LT629711.1"/>
</dbReference>
<keyword evidence="6 7" id="KW-0472">Membrane</keyword>
<feature type="transmembrane region" description="Helical" evidence="7">
    <location>
        <begin position="417"/>
        <end position="434"/>
    </location>
</feature>
<feature type="transmembrane region" description="Helical" evidence="7">
    <location>
        <begin position="92"/>
        <end position="112"/>
    </location>
</feature>
<feature type="transmembrane region" description="Helical" evidence="7">
    <location>
        <begin position="61"/>
        <end position="80"/>
    </location>
</feature>
<evidence type="ECO:0000259" key="8">
    <source>
        <dbReference type="PROSITE" id="PS50850"/>
    </source>
</evidence>
<evidence type="ECO:0000256" key="6">
    <source>
        <dbReference type="ARBA" id="ARBA00023136"/>
    </source>
</evidence>
<accession>A0A1H0TNB5</accession>
<dbReference type="NCBIfam" id="TIGR00711">
    <property type="entry name" value="efflux_EmrB"/>
    <property type="match status" value="1"/>
</dbReference>
<dbReference type="Proteomes" id="UP000199077">
    <property type="component" value="Chromosome I"/>
</dbReference>
<dbReference type="PROSITE" id="PS50850">
    <property type="entry name" value="MFS"/>
    <property type="match status" value="1"/>
</dbReference>
<evidence type="ECO:0000256" key="5">
    <source>
        <dbReference type="ARBA" id="ARBA00022989"/>
    </source>
</evidence>
<gene>
    <name evidence="9" type="ORF">SAMN04489867_2902</name>
</gene>
<feature type="transmembrane region" description="Helical" evidence="7">
    <location>
        <begin position="280"/>
        <end position="303"/>
    </location>
</feature>
<dbReference type="AlphaFoldDB" id="A0A1H0TNB5"/>
<evidence type="ECO:0000313" key="10">
    <source>
        <dbReference type="Proteomes" id="UP000199077"/>
    </source>
</evidence>
<keyword evidence="3" id="KW-1003">Cell membrane</keyword>
<dbReference type="SUPFAM" id="SSF103473">
    <property type="entry name" value="MFS general substrate transporter"/>
    <property type="match status" value="1"/>
</dbReference>
<keyword evidence="4 7" id="KW-0812">Transmembrane</keyword>
<evidence type="ECO:0000256" key="3">
    <source>
        <dbReference type="ARBA" id="ARBA00022475"/>
    </source>
</evidence>
<feature type="transmembrane region" description="Helical" evidence="7">
    <location>
        <begin position="151"/>
        <end position="174"/>
    </location>
</feature>
<keyword evidence="10" id="KW-1185">Reference proteome</keyword>
<feature type="transmembrane region" description="Helical" evidence="7">
    <location>
        <begin position="180"/>
        <end position="200"/>
    </location>
</feature>
<feature type="transmembrane region" description="Helical" evidence="7">
    <location>
        <begin position="341"/>
        <end position="362"/>
    </location>
</feature>
<comment type="subcellular location">
    <subcellularLocation>
        <location evidence="1">Cell membrane</location>
        <topology evidence="1">Multi-pass membrane protein</topology>
    </subcellularLocation>
</comment>
<keyword evidence="5 7" id="KW-1133">Transmembrane helix</keyword>
<evidence type="ECO:0000313" key="9">
    <source>
        <dbReference type="EMBL" id="SDP55499.1"/>
    </source>
</evidence>
<feature type="transmembrane region" description="Helical" evidence="7">
    <location>
        <begin position="446"/>
        <end position="468"/>
    </location>
</feature>
<dbReference type="GO" id="GO:0005886">
    <property type="term" value="C:plasma membrane"/>
    <property type="evidence" value="ECO:0007669"/>
    <property type="project" value="UniProtKB-SubCell"/>
</dbReference>
<dbReference type="InterPro" id="IPR004638">
    <property type="entry name" value="EmrB-like"/>
</dbReference>
<evidence type="ECO:0000256" key="1">
    <source>
        <dbReference type="ARBA" id="ARBA00004651"/>
    </source>
</evidence>
<dbReference type="Gene3D" id="1.20.1720.10">
    <property type="entry name" value="Multidrug resistance protein D"/>
    <property type="match status" value="1"/>
</dbReference>
<dbReference type="Pfam" id="PF07690">
    <property type="entry name" value="MFS_1"/>
    <property type="match status" value="1"/>
</dbReference>
<dbReference type="EMBL" id="LT629711">
    <property type="protein sequence ID" value="SDP55499.1"/>
    <property type="molecule type" value="Genomic_DNA"/>
</dbReference>
<dbReference type="PANTHER" id="PTHR42718:SF42">
    <property type="entry name" value="EXPORT PROTEIN"/>
    <property type="match status" value="1"/>
</dbReference>
<dbReference type="InterPro" id="IPR011701">
    <property type="entry name" value="MFS"/>
</dbReference>
<feature type="transmembrane region" description="Helical" evidence="7">
    <location>
        <begin position="309"/>
        <end position="329"/>
    </location>
</feature>
<feature type="transmembrane region" description="Helical" evidence="7">
    <location>
        <begin position="212"/>
        <end position="232"/>
    </location>
</feature>
<sequence>MTDERGTTTEAAPHELLRLKSHSGRLALATTVLGSGIALLDGTIVNVALPTIGRDLDADLAGLQWVVNAYALTLAAFILLGGSLGDRFGRRAMYAVGVAGFGVASVLCALSPTVEVLVAARAVQGLCAALLVPGSLAILQASFHRDDRMAAIGAWTGLLGVASASGPVVGGWLVEQDWRWAFWLNVPLAAVVVALALKFVPESRNPLASKHIDVVGITLAVVGLAALTYGLTALSDGVSARAVVVGVVGVLALGGFAWAETHAKAPMVPPSLFANRVFTTINLVTLLVYAGLSAALLFLVLFLQTVAGWSALEAGAATLPLSIIMLFLARRFGNLAAKSTARPFMIGGTLVAATGFVLLAVAPRDPSFVLHVLPGISLLGLGLSMTVAPLTGTVLAAAPDELAGTASGVNNAVSRTAGLLAIAALPPLVGLGGADYASPDALAPAYRLAMLVCAGLLVGGAALTAVGLRSKEPAPCAGTPHLDHAGR</sequence>
<keyword evidence="2" id="KW-0813">Transport</keyword>
<proteinExistence type="predicted"/>
<feature type="domain" description="Major facilitator superfamily (MFS) profile" evidence="8">
    <location>
        <begin position="27"/>
        <end position="472"/>
    </location>
</feature>
<organism evidence="9 10">
    <name type="scientific">Pedococcus dokdonensis</name>
    <dbReference type="NCBI Taxonomy" id="443156"/>
    <lineage>
        <taxon>Bacteria</taxon>
        <taxon>Bacillati</taxon>
        <taxon>Actinomycetota</taxon>
        <taxon>Actinomycetes</taxon>
        <taxon>Micrococcales</taxon>
        <taxon>Intrasporangiaceae</taxon>
        <taxon>Pedococcus</taxon>
    </lineage>
</organism>
<feature type="transmembrane region" description="Helical" evidence="7">
    <location>
        <begin position="238"/>
        <end position="259"/>
    </location>
</feature>
<dbReference type="GO" id="GO:0022857">
    <property type="term" value="F:transmembrane transporter activity"/>
    <property type="evidence" value="ECO:0007669"/>
    <property type="project" value="InterPro"/>
</dbReference>
<protein>
    <submittedName>
        <fullName evidence="9">Drug resistance transporter, EmrB/QacA subfamily</fullName>
    </submittedName>
</protein>
<evidence type="ECO:0000256" key="2">
    <source>
        <dbReference type="ARBA" id="ARBA00022448"/>
    </source>
</evidence>
<evidence type="ECO:0000256" key="4">
    <source>
        <dbReference type="ARBA" id="ARBA00022692"/>
    </source>
</evidence>
<reference evidence="10" key="1">
    <citation type="submission" date="2016-10" db="EMBL/GenBank/DDBJ databases">
        <authorList>
            <person name="Varghese N."/>
            <person name="Submissions S."/>
        </authorList>
    </citation>
    <scope>NUCLEOTIDE SEQUENCE [LARGE SCALE GENOMIC DNA]</scope>
    <source>
        <strain evidence="10">DSM 22329</strain>
    </source>
</reference>
<dbReference type="Gene3D" id="1.20.1250.20">
    <property type="entry name" value="MFS general substrate transporter like domains"/>
    <property type="match status" value="1"/>
</dbReference>
<evidence type="ECO:0000256" key="7">
    <source>
        <dbReference type="SAM" id="Phobius"/>
    </source>
</evidence>
<dbReference type="InterPro" id="IPR036259">
    <property type="entry name" value="MFS_trans_sf"/>
</dbReference>